<evidence type="ECO:0008006" key="3">
    <source>
        <dbReference type="Google" id="ProtNLM"/>
    </source>
</evidence>
<name>G7Y3N3_CLOSI</name>
<proteinExistence type="predicted"/>
<evidence type="ECO:0000313" key="2">
    <source>
        <dbReference type="Proteomes" id="UP000008909"/>
    </source>
</evidence>
<dbReference type="Proteomes" id="UP000008909">
    <property type="component" value="Unassembled WGS sequence"/>
</dbReference>
<dbReference type="EMBL" id="DF142844">
    <property type="protein sequence ID" value="GAA47569.1"/>
    <property type="molecule type" value="Genomic_DNA"/>
</dbReference>
<gene>
    <name evidence="1" type="ORF">CLF_100526</name>
</gene>
<protein>
    <recommendedName>
        <fullName evidence="3">Retrotransposon gag domain-containing protein</fullName>
    </recommendedName>
</protein>
<reference key="2">
    <citation type="submission" date="2011-10" db="EMBL/GenBank/DDBJ databases">
        <title>The genome and transcriptome sequence of Clonorchis sinensis provide insights into the carcinogenic liver fluke.</title>
        <authorList>
            <person name="Wang X."/>
            <person name="Huang Y."/>
            <person name="Chen W."/>
            <person name="Liu H."/>
            <person name="Guo L."/>
            <person name="Chen Y."/>
            <person name="Luo F."/>
            <person name="Zhou W."/>
            <person name="Sun J."/>
            <person name="Mao Q."/>
            <person name="Liang P."/>
            <person name="Zhou C."/>
            <person name="Tian Y."/>
            <person name="Men J."/>
            <person name="Lv X."/>
            <person name="Huang L."/>
            <person name="Zhou J."/>
            <person name="Hu Y."/>
            <person name="Li R."/>
            <person name="Zhang F."/>
            <person name="Lei H."/>
            <person name="Li X."/>
            <person name="Hu X."/>
            <person name="Liang C."/>
            <person name="Xu J."/>
            <person name="Wu Z."/>
            <person name="Yu X."/>
        </authorList>
    </citation>
    <scope>NUCLEOTIDE SEQUENCE</scope>
    <source>
        <strain>Henan</strain>
    </source>
</reference>
<sequence length="303" mass="35053">MEPLNVDSTAQDVEDYLERFDIWYLTKPDVVDEKLTAYFLHFVGKEAYKLIKNLVYLEPPADISYNALKKIVLQHFKPIKFVATERARFNMLTLSHSQSVRDFVLQLRTQAAKCDYGAQLEDQLLDRFIAGILLPELQQKLLLCPNKKFQTIRKTCGQYEDVKHATKTDEAVLLNCSKRNNSKMRTDNKFKHRNNFPQIHRIPSCDSNYNNSDCLLIQPLPVKRDAHVADTKRCFAPIFSTLRRNWTQQERRQFPAFYCRRESLSVTLDGLLCGLGRRLQSTNGPLKAFLKALSLDGLNGSYN</sequence>
<keyword evidence="2" id="KW-1185">Reference proteome</keyword>
<organism evidence="1 2">
    <name type="scientific">Clonorchis sinensis</name>
    <name type="common">Chinese liver fluke</name>
    <dbReference type="NCBI Taxonomy" id="79923"/>
    <lineage>
        <taxon>Eukaryota</taxon>
        <taxon>Metazoa</taxon>
        <taxon>Spiralia</taxon>
        <taxon>Lophotrochozoa</taxon>
        <taxon>Platyhelminthes</taxon>
        <taxon>Trematoda</taxon>
        <taxon>Digenea</taxon>
        <taxon>Opisthorchiida</taxon>
        <taxon>Opisthorchiata</taxon>
        <taxon>Opisthorchiidae</taxon>
        <taxon>Clonorchis</taxon>
    </lineage>
</organism>
<dbReference type="PANTHER" id="PTHR33198">
    <property type="entry name" value="ANK_REP_REGION DOMAIN-CONTAINING PROTEIN-RELATED"/>
    <property type="match status" value="1"/>
</dbReference>
<dbReference type="PANTHER" id="PTHR33198:SF19">
    <property type="entry name" value="CCHC-TYPE DOMAIN-CONTAINING PROTEIN"/>
    <property type="match status" value="1"/>
</dbReference>
<dbReference type="AlphaFoldDB" id="G7Y3N3"/>
<evidence type="ECO:0000313" key="1">
    <source>
        <dbReference type="EMBL" id="GAA47569.1"/>
    </source>
</evidence>
<reference evidence="1" key="1">
    <citation type="journal article" date="2011" name="Genome Biol.">
        <title>The draft genome of the carcinogenic human liver fluke Clonorchis sinensis.</title>
        <authorList>
            <person name="Wang X."/>
            <person name="Chen W."/>
            <person name="Huang Y."/>
            <person name="Sun J."/>
            <person name="Men J."/>
            <person name="Liu H."/>
            <person name="Luo F."/>
            <person name="Guo L."/>
            <person name="Lv X."/>
            <person name="Deng C."/>
            <person name="Zhou C."/>
            <person name="Fan Y."/>
            <person name="Li X."/>
            <person name="Huang L."/>
            <person name="Hu Y."/>
            <person name="Liang C."/>
            <person name="Hu X."/>
            <person name="Xu J."/>
            <person name="Yu X."/>
        </authorList>
    </citation>
    <scope>NUCLEOTIDE SEQUENCE [LARGE SCALE GENOMIC DNA]</scope>
    <source>
        <strain evidence="1">Henan</strain>
    </source>
</reference>
<accession>G7Y3N3</accession>